<evidence type="ECO:0000313" key="3">
    <source>
        <dbReference type="EMBL" id="OZI35690.1"/>
    </source>
</evidence>
<dbReference type="InterPro" id="IPR036282">
    <property type="entry name" value="Glutathione-S-Trfase_C_sf"/>
</dbReference>
<dbReference type="PANTHER" id="PTHR11571:SF263">
    <property type="entry name" value="GLUTATHIONE S-TRANSFERASE"/>
    <property type="match status" value="1"/>
</dbReference>
<dbReference type="InterPro" id="IPR010987">
    <property type="entry name" value="Glutathione-S-Trfase_C-like"/>
</dbReference>
<evidence type="ECO:0000313" key="4">
    <source>
        <dbReference type="Proteomes" id="UP000217005"/>
    </source>
</evidence>
<dbReference type="GO" id="GO:0004364">
    <property type="term" value="F:glutathione transferase activity"/>
    <property type="evidence" value="ECO:0007669"/>
    <property type="project" value="TreeGrafter"/>
</dbReference>
<evidence type="ECO:0000259" key="2">
    <source>
        <dbReference type="PROSITE" id="PS50405"/>
    </source>
</evidence>
<dbReference type="PROSITE" id="PS50405">
    <property type="entry name" value="GST_CTER"/>
    <property type="match status" value="1"/>
</dbReference>
<gene>
    <name evidence="3" type="ORF">CEG14_11550</name>
</gene>
<dbReference type="EMBL" id="NEVL01000003">
    <property type="protein sequence ID" value="OZI35690.1"/>
    <property type="molecule type" value="Genomic_DNA"/>
</dbReference>
<sequence>MSYDLWYWDGIPGRGEFVRLALEAAGIPYRDRARENDGKNHDGDSASLVEDLQQPRAHPPFAPPYLVADGMTIGQAANILLYLGEKHGLAPADTEGRLWINQVQLTLADLVTEVHDVYHPIAAGLYYEDQKDEASRRAADFRANRLPKFLGYFEKLVHADSGWLTANGWTYADLSLYYVLDGLLYAFPRRMLRIAHAYPRLMALHQRVERLPSLQDYFNSPRRLPWGNGIFRHYDELDPLED</sequence>
<dbReference type="RefSeq" id="WP_094826499.1">
    <property type="nucleotide sequence ID" value="NZ_NEVL01000003.1"/>
</dbReference>
<comment type="caution">
    <text evidence="3">The sequence shown here is derived from an EMBL/GenBank/DDBJ whole genome shotgun (WGS) entry which is preliminary data.</text>
</comment>
<dbReference type="InterPro" id="IPR036249">
    <property type="entry name" value="Thioredoxin-like_sf"/>
</dbReference>
<keyword evidence="3" id="KW-0808">Transferase</keyword>
<dbReference type="CDD" id="cd03039">
    <property type="entry name" value="GST_N_Sigma_like"/>
    <property type="match status" value="1"/>
</dbReference>
<proteinExistence type="predicted"/>
<evidence type="ECO:0000259" key="1">
    <source>
        <dbReference type="PROSITE" id="PS50404"/>
    </source>
</evidence>
<dbReference type="Proteomes" id="UP000217005">
    <property type="component" value="Unassembled WGS sequence"/>
</dbReference>
<dbReference type="CDD" id="cd03192">
    <property type="entry name" value="GST_C_Sigma_like"/>
    <property type="match status" value="1"/>
</dbReference>
<dbReference type="AlphaFoldDB" id="A0A261SFV7"/>
<name>A0A261SFV7_9BORD</name>
<dbReference type="InterPro" id="IPR050213">
    <property type="entry name" value="GST_superfamily"/>
</dbReference>
<dbReference type="SFLD" id="SFLDS00019">
    <property type="entry name" value="Glutathione_Transferase_(cytos"/>
    <property type="match status" value="1"/>
</dbReference>
<feature type="domain" description="GST N-terminal" evidence="1">
    <location>
        <begin position="1"/>
        <end position="91"/>
    </location>
</feature>
<dbReference type="InterPro" id="IPR040079">
    <property type="entry name" value="Glutathione_S-Trfase"/>
</dbReference>
<dbReference type="PANTHER" id="PTHR11571">
    <property type="entry name" value="GLUTATHIONE S-TRANSFERASE"/>
    <property type="match status" value="1"/>
</dbReference>
<dbReference type="SUPFAM" id="SSF47616">
    <property type="entry name" value="GST C-terminal domain-like"/>
    <property type="match status" value="1"/>
</dbReference>
<dbReference type="GO" id="GO:0006749">
    <property type="term" value="P:glutathione metabolic process"/>
    <property type="evidence" value="ECO:0007669"/>
    <property type="project" value="TreeGrafter"/>
</dbReference>
<accession>A0A261SFV7</accession>
<organism evidence="3 4">
    <name type="scientific">Bordetella genomosp. 1</name>
    <dbReference type="NCBI Taxonomy" id="1395607"/>
    <lineage>
        <taxon>Bacteria</taxon>
        <taxon>Pseudomonadati</taxon>
        <taxon>Pseudomonadota</taxon>
        <taxon>Betaproteobacteria</taxon>
        <taxon>Burkholderiales</taxon>
        <taxon>Alcaligenaceae</taxon>
        <taxon>Bordetella</taxon>
    </lineage>
</organism>
<dbReference type="InterPro" id="IPR004045">
    <property type="entry name" value="Glutathione_S-Trfase_N"/>
</dbReference>
<feature type="domain" description="GST C-terminal" evidence="2">
    <location>
        <begin position="93"/>
        <end position="237"/>
    </location>
</feature>
<reference evidence="3 4" key="1">
    <citation type="submission" date="2017-05" db="EMBL/GenBank/DDBJ databases">
        <title>Complete and WGS of Bordetella genogroups.</title>
        <authorList>
            <person name="Spilker T."/>
            <person name="LiPuma J."/>
        </authorList>
    </citation>
    <scope>NUCLEOTIDE SEQUENCE [LARGE SCALE GENOMIC DNA]</scope>
    <source>
        <strain evidence="3 4">AU17610</strain>
    </source>
</reference>
<dbReference type="InterPro" id="IPR004046">
    <property type="entry name" value="GST_C"/>
</dbReference>
<dbReference type="SUPFAM" id="SSF52833">
    <property type="entry name" value="Thioredoxin-like"/>
    <property type="match status" value="1"/>
</dbReference>
<dbReference type="Pfam" id="PF14497">
    <property type="entry name" value="GST_C_3"/>
    <property type="match status" value="1"/>
</dbReference>
<dbReference type="Gene3D" id="3.40.30.10">
    <property type="entry name" value="Glutaredoxin"/>
    <property type="match status" value="1"/>
</dbReference>
<dbReference type="OrthoDB" id="6043394at2"/>
<dbReference type="PROSITE" id="PS50404">
    <property type="entry name" value="GST_NTER"/>
    <property type="match status" value="1"/>
</dbReference>
<dbReference type="Gene3D" id="1.20.1050.10">
    <property type="match status" value="1"/>
</dbReference>
<protein>
    <submittedName>
        <fullName evidence="3">Glutathione S-transferase</fullName>
    </submittedName>
</protein>